<dbReference type="RefSeq" id="WP_052138996.1">
    <property type="nucleotide sequence ID" value="NZ_BJMC01000013.1"/>
</dbReference>
<sequence length="597" mass="63346">MLKRARLRLVAAVVGGGLLLLAGWMAWQGWQVQRDLADAADRAAAIQRLVAARDDTGTDRDARLDTRLDDELDGLRAASAAAAQRTSGPAWRLLAHLPVVGDDAAGVATTSRVLDELSRDGIAPLVRAAGSFDRLVPRDGVLDLAVARDLVEPVARADRAFDRARRRLAAVDDRGFARPLARRFTSFEDQVDRAARALGPARVATEVLPAMLGGEGPRHYLLVFQNNAEVRSTGGLPGAASYVEAREGRLTLRDHVTGASFGEAPAPVLPLSAAERALYGDVLGTYFVDATMTPDVPRAADLLRARWQQRYPDRPVDGVVLVDAVAIGYLLDATGPVRVGGVRLSGDNVVDELLHRAYLRLPEPGRQDAFFARVAAATLDRLTAGSGDPQALLAALSRAADERRVFVHSFVAADRAALAGTAVAGELDVPGPGSDRPRVDVTLDDTTGAKMSYYLRYDVDVTATSCVAGVQKYAAKARLRSTAPADAASLPAYVTGGGRYGVPAGSQLVTLRIFAPAGGELGALTWNGEPLELERVEHDGRPVGMTYVQLDPGQVADLAWTMRSGPRQVGTTALAVTPTIERKDGAETLASACSPER</sequence>
<evidence type="ECO:0000313" key="2">
    <source>
        <dbReference type="Proteomes" id="UP000030300"/>
    </source>
</evidence>
<dbReference type="AlphaFoldDB" id="A0A0C5XD13"/>
<name>A0A0C5XD13_NOCSI</name>
<dbReference type="InterPro" id="IPR025101">
    <property type="entry name" value="DUF4012"/>
</dbReference>
<accession>A0A0C5XD13</accession>
<organism evidence="1 2">
    <name type="scientific">Nocardioides simplex</name>
    <name type="common">Arthrobacter simplex</name>
    <dbReference type="NCBI Taxonomy" id="2045"/>
    <lineage>
        <taxon>Bacteria</taxon>
        <taxon>Bacillati</taxon>
        <taxon>Actinomycetota</taxon>
        <taxon>Actinomycetes</taxon>
        <taxon>Propionibacteriales</taxon>
        <taxon>Nocardioidaceae</taxon>
        <taxon>Pimelobacter</taxon>
    </lineage>
</organism>
<protein>
    <submittedName>
        <fullName evidence="1">Methyl-accepting chemotaxis protein</fullName>
    </submittedName>
</protein>
<keyword evidence="2" id="KW-1185">Reference proteome</keyword>
<proteinExistence type="predicted"/>
<evidence type="ECO:0000313" key="1">
    <source>
        <dbReference type="EMBL" id="AJR18704.1"/>
    </source>
</evidence>
<gene>
    <name evidence="1" type="ORF">KR76_22600</name>
</gene>
<dbReference type="Proteomes" id="UP000030300">
    <property type="component" value="Chromosome"/>
</dbReference>
<dbReference type="HOGENOM" id="CLU_020572_1_0_11"/>
<dbReference type="EMBL" id="CP009896">
    <property type="protein sequence ID" value="AJR18704.1"/>
    <property type="molecule type" value="Genomic_DNA"/>
</dbReference>
<dbReference type="KEGG" id="psim:KR76_22600"/>
<dbReference type="GeneID" id="96611570"/>
<dbReference type="STRING" id="2045.KR76_22600"/>
<dbReference type="Pfam" id="PF13196">
    <property type="entry name" value="DUF4012"/>
    <property type="match status" value="1"/>
</dbReference>
<reference evidence="1 2" key="1">
    <citation type="journal article" date="2015" name="Genome Announc.">
        <title>Complete Genome Sequence of Steroid-Transforming Nocardioides simplex VKM Ac-2033D.</title>
        <authorList>
            <person name="Shtratnikova V.Y."/>
            <person name="Schelkunov M.I."/>
            <person name="Pekov Y.A."/>
            <person name="Fokina V.V."/>
            <person name="Logacheva M.D."/>
            <person name="Sokolov S.L."/>
            <person name="Bragin E.Y."/>
            <person name="Ashapkin V.V."/>
            <person name="Donova M.V."/>
        </authorList>
    </citation>
    <scope>NUCLEOTIDE SEQUENCE [LARGE SCALE GENOMIC DNA]</scope>
    <source>
        <strain evidence="1 2">VKM Ac-2033D</strain>
    </source>
</reference>
<dbReference type="OrthoDB" id="3203519at2"/>